<feature type="transmembrane region" description="Helical" evidence="6">
    <location>
        <begin position="715"/>
        <end position="734"/>
    </location>
</feature>
<keyword evidence="3 6" id="KW-0812">Transmembrane</keyword>
<protein>
    <submittedName>
        <fullName evidence="8">Integral membrane protein</fullName>
    </submittedName>
</protein>
<keyword evidence="4 6" id="KW-1133">Transmembrane helix</keyword>
<feature type="transmembrane region" description="Helical" evidence="6">
    <location>
        <begin position="363"/>
        <end position="388"/>
    </location>
</feature>
<dbReference type="InterPro" id="IPR000731">
    <property type="entry name" value="SSD"/>
</dbReference>
<dbReference type="Proteomes" id="UP000185473">
    <property type="component" value="Chromosome"/>
</dbReference>
<evidence type="ECO:0000256" key="6">
    <source>
        <dbReference type="SAM" id="Phobius"/>
    </source>
</evidence>
<dbReference type="RefSeq" id="WP_075268737.1">
    <property type="nucleotide sequence ID" value="NZ_CP014332.1"/>
</dbReference>
<dbReference type="KEGG" id="wjo:FOL01_0014"/>
<dbReference type="Gene3D" id="1.20.1640.10">
    <property type="entry name" value="Multidrug efflux transporter AcrB transmembrane domain"/>
    <property type="match status" value="2"/>
</dbReference>
<feature type="domain" description="SSD" evidence="7">
    <location>
        <begin position="217"/>
        <end position="341"/>
    </location>
</feature>
<dbReference type="Pfam" id="PF03176">
    <property type="entry name" value="MMPL"/>
    <property type="match status" value="2"/>
</dbReference>
<evidence type="ECO:0000256" key="5">
    <source>
        <dbReference type="ARBA" id="ARBA00023136"/>
    </source>
</evidence>
<feature type="domain" description="SSD" evidence="7">
    <location>
        <begin position="628"/>
        <end position="768"/>
    </location>
</feature>
<evidence type="ECO:0000256" key="1">
    <source>
        <dbReference type="ARBA" id="ARBA00004651"/>
    </source>
</evidence>
<feature type="transmembrane region" description="Helical" evidence="6">
    <location>
        <begin position="316"/>
        <end position="342"/>
    </location>
</feature>
<evidence type="ECO:0000256" key="4">
    <source>
        <dbReference type="ARBA" id="ARBA00022989"/>
    </source>
</evidence>
<dbReference type="AlphaFoldDB" id="A0A1L6R8N1"/>
<feature type="transmembrane region" description="Helical" evidence="6">
    <location>
        <begin position="20"/>
        <end position="41"/>
    </location>
</feature>
<dbReference type="InterPro" id="IPR004869">
    <property type="entry name" value="MMPL_dom"/>
</dbReference>
<dbReference type="OrthoDB" id="7051771at2"/>
<feature type="transmembrane region" description="Helical" evidence="6">
    <location>
        <begin position="235"/>
        <end position="256"/>
    </location>
</feature>
<dbReference type="PROSITE" id="PS50156">
    <property type="entry name" value="SSD"/>
    <property type="match status" value="2"/>
</dbReference>
<feature type="transmembrane region" description="Helical" evidence="6">
    <location>
        <begin position="290"/>
        <end position="310"/>
    </location>
</feature>
<organism evidence="8 9">
    <name type="scientific">Weissella jogaejeotgali</name>
    <dbReference type="NCBI Taxonomy" id="1631871"/>
    <lineage>
        <taxon>Bacteria</taxon>
        <taxon>Bacillati</taxon>
        <taxon>Bacillota</taxon>
        <taxon>Bacilli</taxon>
        <taxon>Lactobacillales</taxon>
        <taxon>Lactobacillaceae</taxon>
        <taxon>Weissella</taxon>
    </lineage>
</organism>
<evidence type="ECO:0000256" key="3">
    <source>
        <dbReference type="ARBA" id="ARBA00022692"/>
    </source>
</evidence>
<accession>A0A1L6R8N1</accession>
<dbReference type="PANTHER" id="PTHR33406">
    <property type="entry name" value="MEMBRANE PROTEIN MJ1562-RELATED"/>
    <property type="match status" value="1"/>
</dbReference>
<sequence>MKNGLARFGQWAYNNKFKVLLSWIVILIVFVGSVVTLGSNFNDNLKISGVPSTNIQNVLKKEFNQSVEAGTMNIVVQNKDDDSIKSTADKKRINAAISKIKSDYKDDIKTITSPYDSQMVSEDSTTGIISVTFKKETNNVSKSIVNDIEKIGNDKIKSQNLKVAYSGSTVASFDIGGTSEIIGIAIAFVLLLVLFRSFVTAGLPIISALVGLVSGLVLVMIGTNFFSIASVAQTLSIMISLAVGIDYALFIIHRFIGELRQSRQHEMDQSGKVLAPDEAMGVTLASAGSSVLFAGITVIIALVGLSLVGIDFLTQMGIAAAVGVVFAVLSAMTLLPALISLLHKFVKPSEKSVKAAKHKKEGWFTKSIINHPVIVSLLTVVVLVAFMVPAGHMRLGMPFDGVLPKDSTQRQAYDMTADKFGDGYNATLIGVVKLDTTKTDAQNNQILKKTTNHIKNMDNVKMLTPVVDEEAVAKFKTPAMQQKLKAEGQQYVQTKVMDYMKANPTASQAEQQSITQKYTNDYQAKVKADMQKSAISDIPAKISKDKKYAMIVVMPKTNSASAKTENLAKKINNYSDYLQKNDDTKITLTGTNAINIDITEKLNNAIPMFMGIVMLLAFVLLMFMFKSFIIPLMAIIGFGLSLVASLGLTTLIMQDGVFHISEGSPIIAFLPVIMIGIVFGLAMDYEVFMVSRIRETFIATGDTNRAVKAGLQESGPVIITAALIMIAVFGSFALVDDPTIKSIGISLASGVLFDAFLVRLIIIPATIKIFGRANWVFPGANYYNKFKDDVE</sequence>
<evidence type="ECO:0000313" key="9">
    <source>
        <dbReference type="Proteomes" id="UP000185473"/>
    </source>
</evidence>
<dbReference type="EMBL" id="CP014332">
    <property type="protein sequence ID" value="APS40873.1"/>
    <property type="molecule type" value="Genomic_DNA"/>
</dbReference>
<dbReference type="InterPro" id="IPR050545">
    <property type="entry name" value="Mycobact_MmpL"/>
</dbReference>
<feature type="transmembrane region" description="Helical" evidence="6">
    <location>
        <begin position="181"/>
        <end position="199"/>
    </location>
</feature>
<keyword evidence="9" id="KW-1185">Reference proteome</keyword>
<reference evidence="8 9" key="1">
    <citation type="submission" date="2016-02" db="EMBL/GenBank/DDBJ databases">
        <title>Complete Genome Sequence of Weissella jogaejeotgali FOL01.</title>
        <authorList>
            <person name="Lee J.-H."/>
            <person name="Ku H.-J."/>
        </authorList>
    </citation>
    <scope>NUCLEOTIDE SEQUENCE [LARGE SCALE GENOMIC DNA]</scope>
    <source>
        <strain evidence="8 9">FOL01</strain>
    </source>
</reference>
<dbReference type="PANTHER" id="PTHR33406:SF13">
    <property type="entry name" value="MEMBRANE PROTEIN YDFJ"/>
    <property type="match status" value="1"/>
</dbReference>
<gene>
    <name evidence="8" type="ORF">FOL01_0014</name>
</gene>
<evidence type="ECO:0000256" key="2">
    <source>
        <dbReference type="ARBA" id="ARBA00022475"/>
    </source>
</evidence>
<name>A0A1L6R8N1_9LACO</name>
<proteinExistence type="predicted"/>
<evidence type="ECO:0000259" key="7">
    <source>
        <dbReference type="PROSITE" id="PS50156"/>
    </source>
</evidence>
<keyword evidence="5 6" id="KW-0472">Membrane</keyword>
<feature type="transmembrane region" description="Helical" evidence="6">
    <location>
        <begin position="206"/>
        <end position="229"/>
    </location>
</feature>
<feature type="transmembrane region" description="Helical" evidence="6">
    <location>
        <begin position="632"/>
        <end position="654"/>
    </location>
</feature>
<dbReference type="STRING" id="1631871.FOL01_0014"/>
<evidence type="ECO:0000313" key="8">
    <source>
        <dbReference type="EMBL" id="APS40873.1"/>
    </source>
</evidence>
<keyword evidence="2" id="KW-1003">Cell membrane</keyword>
<dbReference type="SUPFAM" id="SSF82866">
    <property type="entry name" value="Multidrug efflux transporter AcrB transmembrane domain"/>
    <property type="match status" value="2"/>
</dbReference>
<feature type="transmembrane region" description="Helical" evidence="6">
    <location>
        <begin position="605"/>
        <end position="625"/>
    </location>
</feature>
<comment type="subcellular location">
    <subcellularLocation>
        <location evidence="1">Cell membrane</location>
        <topology evidence="1">Multi-pass membrane protein</topology>
    </subcellularLocation>
</comment>
<feature type="transmembrane region" description="Helical" evidence="6">
    <location>
        <begin position="666"/>
        <end position="685"/>
    </location>
</feature>
<dbReference type="GO" id="GO:0005886">
    <property type="term" value="C:plasma membrane"/>
    <property type="evidence" value="ECO:0007669"/>
    <property type="project" value="UniProtKB-SubCell"/>
</dbReference>